<dbReference type="GO" id="GO:0016853">
    <property type="term" value="F:isomerase activity"/>
    <property type="evidence" value="ECO:0007669"/>
    <property type="project" value="UniProtKB-KW"/>
</dbReference>
<evidence type="ECO:0000256" key="1">
    <source>
        <dbReference type="ARBA" id="ARBA00023235"/>
    </source>
</evidence>
<dbReference type="PANTHER" id="PTHR43489">
    <property type="entry name" value="ISOMERASE"/>
    <property type="match status" value="1"/>
</dbReference>
<dbReference type="EC" id="5.1.3.-" evidence="3"/>
<dbReference type="EMBL" id="CAKJTG010000024">
    <property type="protein sequence ID" value="CAG9609837.1"/>
    <property type="molecule type" value="Genomic_DNA"/>
</dbReference>
<proteinExistence type="predicted"/>
<accession>A0A9C7LC44</accession>
<dbReference type="InterPro" id="IPR013022">
    <property type="entry name" value="Xyl_isomerase-like_TIM-brl"/>
</dbReference>
<reference evidence="3" key="1">
    <citation type="submission" date="2021-10" db="EMBL/GenBank/DDBJ databases">
        <authorList>
            <person name="Criscuolo A."/>
        </authorList>
    </citation>
    <scope>NUCLEOTIDE SEQUENCE</scope>
    <source>
        <strain evidence="3">CIP111885</strain>
    </source>
</reference>
<protein>
    <submittedName>
        <fullName evidence="3">5-keto-L-gluconate epimerase</fullName>
        <ecNumber evidence="3">5.1.3.-</ecNumber>
    </submittedName>
</protein>
<name>A0A9C7LC44_9BACI</name>
<organism evidence="3 4">
    <name type="scientific">Pseudoneobacillus rhizosphaerae</name>
    <dbReference type="NCBI Taxonomy" id="2880968"/>
    <lineage>
        <taxon>Bacteria</taxon>
        <taxon>Bacillati</taxon>
        <taxon>Bacillota</taxon>
        <taxon>Bacilli</taxon>
        <taxon>Bacillales</taxon>
        <taxon>Bacillaceae</taxon>
        <taxon>Pseudoneobacillus</taxon>
    </lineage>
</organism>
<feature type="domain" description="Xylose isomerase-like TIM barrel" evidence="2">
    <location>
        <begin position="29"/>
        <end position="263"/>
    </location>
</feature>
<comment type="caution">
    <text evidence="3">The sequence shown here is derived from an EMBL/GenBank/DDBJ whole genome shotgun (WGS) entry which is preliminary data.</text>
</comment>
<dbReference type="RefSeq" id="WP_230498073.1">
    <property type="nucleotide sequence ID" value="NZ_CAKJTG010000024.1"/>
</dbReference>
<dbReference type="InterPro" id="IPR036237">
    <property type="entry name" value="Xyl_isomerase-like_sf"/>
</dbReference>
<sequence length="267" mass="30346">MKLAYVYGTSETVAPVLGARGDAHTIFPRLKDSGYVAIEPFVRDPKLIDIVAFEKNLNRYGLEVAAVGTGPVVSDDKLTFTDHKNDSRAEAVKRVKDIVDFASRFGAPINIGKLRGEIDVNQPEQSWKWMKEGFIEVCEYAEKRGINIMLEPQNKKNINNIHSTVEALDFIEEMNISNFYLMLDIYHMSFENRNISSTFAKAKNKLLHLHFADRNRVVPGKGDFDFGCVIQSLGDIQYENYISLEVTYEKDWYEEAKSAASFLSLLK</sequence>
<dbReference type="SUPFAM" id="SSF51658">
    <property type="entry name" value="Xylose isomerase-like"/>
    <property type="match status" value="1"/>
</dbReference>
<dbReference type="Pfam" id="PF01261">
    <property type="entry name" value="AP_endonuc_2"/>
    <property type="match status" value="1"/>
</dbReference>
<evidence type="ECO:0000259" key="2">
    <source>
        <dbReference type="Pfam" id="PF01261"/>
    </source>
</evidence>
<dbReference type="Gene3D" id="3.20.20.150">
    <property type="entry name" value="Divalent-metal-dependent TIM barrel enzymes"/>
    <property type="match status" value="1"/>
</dbReference>
<keyword evidence="1 3" id="KW-0413">Isomerase</keyword>
<evidence type="ECO:0000313" key="3">
    <source>
        <dbReference type="EMBL" id="CAG9609837.1"/>
    </source>
</evidence>
<keyword evidence="4" id="KW-1185">Reference proteome</keyword>
<evidence type="ECO:0000313" key="4">
    <source>
        <dbReference type="Proteomes" id="UP000789845"/>
    </source>
</evidence>
<dbReference type="Proteomes" id="UP000789845">
    <property type="component" value="Unassembled WGS sequence"/>
</dbReference>
<dbReference type="PANTHER" id="PTHR43489:SF7">
    <property type="entry name" value="3-DEHYDRO-D-GULOSIDE 4-EPIMERASE-RELATED"/>
    <property type="match status" value="1"/>
</dbReference>
<gene>
    <name evidence="3" type="primary">iolO</name>
    <name evidence="3" type="ORF">NEOCIP111885_03580</name>
</gene>
<dbReference type="InterPro" id="IPR050417">
    <property type="entry name" value="Sugar_Epim/Isomerase"/>
</dbReference>
<dbReference type="AlphaFoldDB" id="A0A9C7LC44"/>